<keyword evidence="3" id="KW-1185">Reference proteome</keyword>
<evidence type="ECO:0000256" key="1">
    <source>
        <dbReference type="SAM" id="MobiDB-lite"/>
    </source>
</evidence>
<dbReference type="EMBL" id="SNYJ01000005">
    <property type="protein sequence ID" value="TDQ40833.1"/>
    <property type="molecule type" value="Genomic_DNA"/>
</dbReference>
<reference evidence="2 3" key="1">
    <citation type="submission" date="2019-03" db="EMBL/GenBank/DDBJ databases">
        <title>Genomic Encyclopedia of Type Strains, Phase IV (KMG-IV): sequencing the most valuable type-strain genomes for metagenomic binning, comparative biology and taxonomic classification.</title>
        <authorList>
            <person name="Goeker M."/>
        </authorList>
    </citation>
    <scope>NUCLEOTIDE SEQUENCE [LARGE SCALE GENOMIC DNA]</scope>
    <source>
        <strain evidence="2 3">DSM 28697</strain>
    </source>
</reference>
<evidence type="ECO:0000313" key="3">
    <source>
        <dbReference type="Proteomes" id="UP000295632"/>
    </source>
</evidence>
<proteinExistence type="predicted"/>
<sequence>MGLREVSFSEETSVRSEHSEETLLYQEEHQDIVFHSRVVGEMSGLKYDVSWTIGRFQSMTIGAPEQLDRARFIDQQGSVLAEDEWERANVIQVALPYFQATYSLDDSAPVEIMTKMTVCAALNEQGGMQPIVPLAIAFQSSHFWDWDRVIFDEVVVGDVFEKAVRVLQLINTKHRHSVVRGSQNVIQSLGSRAI</sequence>
<evidence type="ECO:0000313" key="2">
    <source>
        <dbReference type="EMBL" id="TDQ40833.1"/>
    </source>
</evidence>
<organism evidence="2 3">
    <name type="scientific">Aureibacillus halotolerans</name>
    <dbReference type="NCBI Taxonomy" id="1508390"/>
    <lineage>
        <taxon>Bacteria</taxon>
        <taxon>Bacillati</taxon>
        <taxon>Bacillota</taxon>
        <taxon>Bacilli</taxon>
        <taxon>Bacillales</taxon>
        <taxon>Bacillaceae</taxon>
        <taxon>Aureibacillus</taxon>
    </lineage>
</organism>
<dbReference type="RefSeq" id="WP_133580021.1">
    <property type="nucleotide sequence ID" value="NZ_SNYJ01000005.1"/>
</dbReference>
<gene>
    <name evidence="2" type="ORF">EV213_105179</name>
</gene>
<protein>
    <submittedName>
        <fullName evidence="2">Uncharacterized protein</fullName>
    </submittedName>
</protein>
<name>A0A4R6U7E6_9BACI</name>
<accession>A0A4R6U7E6</accession>
<feature type="region of interest" description="Disordered" evidence="1">
    <location>
        <begin position="1"/>
        <end position="20"/>
    </location>
</feature>
<comment type="caution">
    <text evidence="2">The sequence shown here is derived from an EMBL/GenBank/DDBJ whole genome shotgun (WGS) entry which is preliminary data.</text>
</comment>
<dbReference type="Proteomes" id="UP000295632">
    <property type="component" value="Unassembled WGS sequence"/>
</dbReference>
<dbReference type="AlphaFoldDB" id="A0A4R6U7E6"/>